<dbReference type="RefSeq" id="WP_311020406.1">
    <property type="nucleotide sequence ID" value="NZ_JAUHGG010000003.1"/>
</dbReference>
<dbReference type="Proteomes" id="UP001253193">
    <property type="component" value="Unassembled WGS sequence"/>
</dbReference>
<dbReference type="GO" id="GO:0004519">
    <property type="term" value="F:endonuclease activity"/>
    <property type="evidence" value="ECO:0007669"/>
    <property type="project" value="InterPro"/>
</dbReference>
<protein>
    <submittedName>
        <fullName evidence="1">Type I-F CRISPR-associated endoribonuclease Cas6/Csy4</fullName>
    </submittedName>
</protein>
<dbReference type="Gene3D" id="3.30.70.2540">
    <property type="entry name" value="CRISPR-associated endoribonuclease Cas6/Csy4"/>
    <property type="match status" value="1"/>
</dbReference>
<accession>A0AAW8Q1H5</accession>
<dbReference type="Pfam" id="PF09618">
    <property type="entry name" value="Cas_Csy4"/>
    <property type="match status" value="2"/>
</dbReference>
<organism evidence="1 2">
    <name type="scientific">Vibrio parahaemolyticus</name>
    <dbReference type="NCBI Taxonomy" id="670"/>
    <lineage>
        <taxon>Bacteria</taxon>
        <taxon>Pseudomonadati</taxon>
        <taxon>Pseudomonadota</taxon>
        <taxon>Gammaproteobacteria</taxon>
        <taxon>Vibrionales</taxon>
        <taxon>Vibrionaceae</taxon>
        <taxon>Vibrio</taxon>
    </lineage>
</organism>
<gene>
    <name evidence="1" type="ORF">QX249_12625</name>
</gene>
<dbReference type="InterPro" id="IPR042564">
    <property type="entry name" value="CRISPR-Cas6/Csy4_sf"/>
</dbReference>
<sequence>MNHYLDISLNLKTEIRHKTIQGLVSIVHATQTKSNELGGSIKLAIDFPKMVNESNKSDFGDTLRLIGSRDSLISIATNGNICNMEECGQIELSVISQIPTEVHGYVIVKRDRKLERFKAGKKGAKPLDVKPCFIALRSKANGRPFSINIVRIKSNKKHEGDFSTYGLSSNGSTIPHF</sequence>
<name>A0AAW8Q1H5_VIBPH</name>
<reference evidence="1" key="1">
    <citation type="submission" date="2023-06" db="EMBL/GenBank/DDBJ databases">
        <title>Genomic Diversity of Vibrio spp. and Metagenomic Analysis of Pathogens in Florida Gulf Coastal Waters Following Hurricane Ian.</title>
        <authorList>
            <person name="Brumfield K.D."/>
        </authorList>
    </citation>
    <scope>NUCLEOTIDE SEQUENCE</scope>
    <source>
        <strain evidence="1">WBS2B-138</strain>
    </source>
</reference>
<dbReference type="GO" id="GO:0043571">
    <property type="term" value="P:maintenance of CRISPR repeat elements"/>
    <property type="evidence" value="ECO:0007669"/>
    <property type="project" value="InterPro"/>
</dbReference>
<proteinExistence type="predicted"/>
<evidence type="ECO:0000313" key="2">
    <source>
        <dbReference type="Proteomes" id="UP001253193"/>
    </source>
</evidence>
<comment type="caution">
    <text evidence="1">The sequence shown here is derived from an EMBL/GenBank/DDBJ whole genome shotgun (WGS) entry which is preliminary data.</text>
</comment>
<dbReference type="InterPro" id="IPR013396">
    <property type="entry name" value="CRISPR-assoc_prot_Csy4"/>
</dbReference>
<dbReference type="EMBL" id="JAUHGG010000003">
    <property type="protein sequence ID" value="MDS1821509.1"/>
    <property type="molecule type" value="Genomic_DNA"/>
</dbReference>
<evidence type="ECO:0000313" key="1">
    <source>
        <dbReference type="EMBL" id="MDS1821509.1"/>
    </source>
</evidence>
<dbReference type="AlphaFoldDB" id="A0AAW8Q1H5"/>